<organism evidence="2 3">
    <name type="scientific">Pristionchus fissidentatus</name>
    <dbReference type="NCBI Taxonomy" id="1538716"/>
    <lineage>
        <taxon>Eukaryota</taxon>
        <taxon>Metazoa</taxon>
        <taxon>Ecdysozoa</taxon>
        <taxon>Nematoda</taxon>
        <taxon>Chromadorea</taxon>
        <taxon>Rhabditida</taxon>
        <taxon>Rhabditina</taxon>
        <taxon>Diplogasteromorpha</taxon>
        <taxon>Diplogasteroidea</taxon>
        <taxon>Neodiplogasteridae</taxon>
        <taxon>Pristionchus</taxon>
    </lineage>
</organism>
<accession>A0AAV5VX31</accession>
<evidence type="ECO:0008006" key="4">
    <source>
        <dbReference type="Google" id="ProtNLM"/>
    </source>
</evidence>
<protein>
    <recommendedName>
        <fullName evidence="4">G protein-coupled receptor</fullName>
    </recommendedName>
</protein>
<dbReference type="AlphaFoldDB" id="A0AAV5VX31"/>
<name>A0AAV5VX31_9BILA</name>
<evidence type="ECO:0000313" key="2">
    <source>
        <dbReference type="EMBL" id="GMT23050.1"/>
    </source>
</evidence>
<feature type="transmembrane region" description="Helical" evidence="1">
    <location>
        <begin position="79"/>
        <end position="97"/>
    </location>
</feature>
<sequence length="168" mass="19523">MLDENRQQMLDVFQMSSDIASLFYLLHLYHNKFYRTTMIPIVVHKVFLYITSIVSIVSNSLLLILLLNRASSALGNYRILLGIFAVVDIFISIYHSWPHFLKRRFWLLLFIASVYTLLFASACAAISFVLARKGLNQQFEQELRKYGMLESSDLFSANTISMMYLVLF</sequence>
<keyword evidence="1" id="KW-0812">Transmembrane</keyword>
<dbReference type="Proteomes" id="UP001432322">
    <property type="component" value="Unassembled WGS sequence"/>
</dbReference>
<dbReference type="EMBL" id="BTSY01000004">
    <property type="protein sequence ID" value="GMT23050.1"/>
    <property type="molecule type" value="Genomic_DNA"/>
</dbReference>
<keyword evidence="3" id="KW-1185">Reference proteome</keyword>
<keyword evidence="1" id="KW-0472">Membrane</keyword>
<evidence type="ECO:0000313" key="3">
    <source>
        <dbReference type="Proteomes" id="UP001432322"/>
    </source>
</evidence>
<comment type="caution">
    <text evidence="2">The sequence shown here is derived from an EMBL/GenBank/DDBJ whole genome shotgun (WGS) entry which is preliminary data.</text>
</comment>
<feature type="transmembrane region" description="Helical" evidence="1">
    <location>
        <begin position="12"/>
        <end position="30"/>
    </location>
</feature>
<reference evidence="2" key="1">
    <citation type="submission" date="2023-10" db="EMBL/GenBank/DDBJ databases">
        <title>Genome assembly of Pristionchus species.</title>
        <authorList>
            <person name="Yoshida K."/>
            <person name="Sommer R.J."/>
        </authorList>
    </citation>
    <scope>NUCLEOTIDE SEQUENCE</scope>
    <source>
        <strain evidence="2">RS5133</strain>
    </source>
</reference>
<proteinExistence type="predicted"/>
<evidence type="ECO:0000256" key="1">
    <source>
        <dbReference type="SAM" id="Phobius"/>
    </source>
</evidence>
<feature type="transmembrane region" description="Helical" evidence="1">
    <location>
        <begin position="46"/>
        <end position="67"/>
    </location>
</feature>
<dbReference type="Pfam" id="PF10319">
    <property type="entry name" value="7TM_GPCR_Srj"/>
    <property type="match status" value="1"/>
</dbReference>
<gene>
    <name evidence="2" type="ORF">PFISCL1PPCAC_14347</name>
</gene>
<dbReference type="InterPro" id="IPR019423">
    <property type="entry name" value="7TM_GPCR_serpentine_rcpt_Srj"/>
</dbReference>
<keyword evidence="1" id="KW-1133">Transmembrane helix</keyword>
<feature type="transmembrane region" description="Helical" evidence="1">
    <location>
        <begin position="109"/>
        <end position="131"/>
    </location>
</feature>